<evidence type="ECO:0000313" key="1">
    <source>
        <dbReference type="EMBL" id="BCU02678.1"/>
    </source>
</evidence>
<accession>A0A811BLN7</accession>
<dbReference type="Pfam" id="PF19070">
    <property type="entry name" value="DUF5766"/>
    <property type="match status" value="1"/>
</dbReference>
<reference evidence="1" key="1">
    <citation type="submission" date="2021-04" db="EMBL/GenBank/DDBJ databases">
        <title>Draft Genome Sequence of Pandoravirus japonicus, Isolated from the Sabaishi River of Niigata, Japan.</title>
        <authorList>
            <person name="Hosokawa N."/>
            <person name="Takahashi H."/>
            <person name="Aoki K."/>
            <person name="Takemura M."/>
        </authorList>
    </citation>
    <scope>NUCLEOTIDE SEQUENCE</scope>
</reference>
<sequence>MSDTNSKTAGVLDGEMITDEDANGSYIVCFAFRYTSADGTTIEFSIDPTPAKSIEWLALVDAIKTNQKYGFRMSSEGDVSVGHADGQVKLFVNGNTCDGNPKVTLPTRTCVAALEKCALAYAAHDAALTATCQ</sequence>
<dbReference type="Proteomes" id="UP001253637">
    <property type="component" value="Segment"/>
</dbReference>
<dbReference type="EMBL" id="LC625835">
    <property type="protein sequence ID" value="BCU02678.1"/>
    <property type="molecule type" value="Genomic_DNA"/>
</dbReference>
<name>A0A811BLN7_9VIRU</name>
<protein>
    <submittedName>
        <fullName evidence="1">Uncharacterized protein</fullName>
    </submittedName>
</protein>
<proteinExistence type="predicted"/>
<evidence type="ECO:0000313" key="2">
    <source>
        <dbReference type="Proteomes" id="UP001253637"/>
    </source>
</evidence>
<dbReference type="InterPro" id="IPR043911">
    <property type="entry name" value="DUF5766"/>
</dbReference>
<organism evidence="1 2">
    <name type="scientific">Pandoravirus japonicus</name>
    <dbReference type="NCBI Taxonomy" id="2823154"/>
    <lineage>
        <taxon>Viruses</taxon>
        <taxon>Pandoravirus</taxon>
    </lineage>
</organism>